<dbReference type="AlphaFoldDB" id="A0A078ATU3"/>
<accession>A0A078ATU3</accession>
<keyword evidence="2" id="KW-1185">Reference proteome</keyword>
<evidence type="ECO:0000313" key="2">
    <source>
        <dbReference type="Proteomes" id="UP000039865"/>
    </source>
</evidence>
<proteinExistence type="predicted"/>
<protein>
    <submittedName>
        <fullName evidence="1">Uncharacterized protein</fullName>
    </submittedName>
</protein>
<organism evidence="1 2">
    <name type="scientific">Stylonychia lemnae</name>
    <name type="common">Ciliate</name>
    <dbReference type="NCBI Taxonomy" id="5949"/>
    <lineage>
        <taxon>Eukaryota</taxon>
        <taxon>Sar</taxon>
        <taxon>Alveolata</taxon>
        <taxon>Ciliophora</taxon>
        <taxon>Intramacronucleata</taxon>
        <taxon>Spirotrichea</taxon>
        <taxon>Stichotrichia</taxon>
        <taxon>Sporadotrichida</taxon>
        <taxon>Oxytrichidae</taxon>
        <taxon>Stylonychinae</taxon>
        <taxon>Stylonychia</taxon>
    </lineage>
</organism>
<dbReference type="Proteomes" id="UP000039865">
    <property type="component" value="Unassembled WGS sequence"/>
</dbReference>
<gene>
    <name evidence="1" type="primary">Contig6945.g7441</name>
    <name evidence="1" type="ORF">STYLEM_13327</name>
</gene>
<dbReference type="EMBL" id="CCKQ01012649">
    <property type="protein sequence ID" value="CDW84268.1"/>
    <property type="molecule type" value="Genomic_DNA"/>
</dbReference>
<name>A0A078ATU3_STYLE</name>
<dbReference type="InParanoid" id="A0A078ATU3"/>
<evidence type="ECO:0000313" key="1">
    <source>
        <dbReference type="EMBL" id="CDW84268.1"/>
    </source>
</evidence>
<reference evidence="1 2" key="1">
    <citation type="submission" date="2014-06" db="EMBL/GenBank/DDBJ databases">
        <authorList>
            <person name="Swart Estienne"/>
        </authorList>
    </citation>
    <scope>NUCLEOTIDE SEQUENCE [LARGE SCALE GENOMIC DNA]</scope>
    <source>
        <strain evidence="1 2">130c</strain>
    </source>
</reference>
<sequence>MDTIRNHPLPLWPRYTGRYSFYDPEELSLSGSKCGIWYTVTSGLYIALRFRKDRNARNLAAFLLLNVFATKGYGETLFLSVHCHNAFLNSAAESQHLQRMGKSLPVK</sequence>